<protein>
    <submittedName>
        <fullName evidence="1">Phosphodiesterase</fullName>
    </submittedName>
</protein>
<evidence type="ECO:0000313" key="2">
    <source>
        <dbReference type="Proteomes" id="UP000273828"/>
    </source>
</evidence>
<dbReference type="PANTHER" id="PTHR10151:SF120">
    <property type="entry name" value="BIS(5'-ADENOSYL)-TRIPHOSPHATASE"/>
    <property type="match status" value="1"/>
</dbReference>
<dbReference type="PANTHER" id="PTHR10151">
    <property type="entry name" value="ECTONUCLEOTIDE PYROPHOSPHATASE/PHOSPHODIESTERASE"/>
    <property type="match status" value="1"/>
</dbReference>
<comment type="caution">
    <text evidence="1">The sequence shown here is derived from an EMBL/GenBank/DDBJ whole genome shotgun (WGS) entry which is preliminary data.</text>
</comment>
<dbReference type="Gene3D" id="3.40.720.10">
    <property type="entry name" value="Alkaline Phosphatase, subunit A"/>
    <property type="match status" value="1"/>
</dbReference>
<name>A0A3N6P6A0_9EURY</name>
<dbReference type="GO" id="GO:0016787">
    <property type="term" value="F:hydrolase activity"/>
    <property type="evidence" value="ECO:0007669"/>
    <property type="project" value="UniProtKB-ARBA"/>
</dbReference>
<accession>A0A3N6P6A0</accession>
<dbReference type="InterPro" id="IPR017850">
    <property type="entry name" value="Alkaline_phosphatase_core_sf"/>
</dbReference>
<dbReference type="SUPFAM" id="SSF53649">
    <property type="entry name" value="Alkaline phosphatase-like"/>
    <property type="match status" value="1"/>
</dbReference>
<organism evidence="1 2">
    <name type="scientific">Natrarchaeobius halalkaliphilus</name>
    <dbReference type="NCBI Taxonomy" id="1679091"/>
    <lineage>
        <taxon>Archaea</taxon>
        <taxon>Methanobacteriati</taxon>
        <taxon>Methanobacteriota</taxon>
        <taxon>Stenosarchaea group</taxon>
        <taxon>Halobacteria</taxon>
        <taxon>Halobacteriales</taxon>
        <taxon>Natrialbaceae</taxon>
        <taxon>Natrarchaeobius</taxon>
    </lineage>
</organism>
<reference evidence="1 2" key="1">
    <citation type="submission" date="2018-10" db="EMBL/GenBank/DDBJ databases">
        <title>Natrarchaeobius chitinivorans gen. nov., sp. nov., and Natrarchaeobius haloalkaliphilus sp. nov., alkaliphilic, chitin-utilizing haloarchaea from hypersaline alkaline lakes.</title>
        <authorList>
            <person name="Sorokin D.Y."/>
            <person name="Elcheninov A.G."/>
            <person name="Kostrikina N.A."/>
            <person name="Bale N.J."/>
            <person name="Sinninghe Damste J.S."/>
            <person name="Khijniak T.V."/>
            <person name="Kublanov I.V."/>
            <person name="Toshchakov S.V."/>
        </authorList>
    </citation>
    <scope>NUCLEOTIDE SEQUENCE [LARGE SCALE GENOMIC DNA]</scope>
    <source>
        <strain evidence="1 2">AArcht-Sl</strain>
    </source>
</reference>
<dbReference type="OrthoDB" id="33550at2157"/>
<dbReference type="InterPro" id="IPR002591">
    <property type="entry name" value="Phosphodiest/P_Trfase"/>
</dbReference>
<dbReference type="RefSeq" id="WP_124177384.1">
    <property type="nucleotide sequence ID" value="NZ_REFY01000002.1"/>
</dbReference>
<dbReference type="Proteomes" id="UP000273828">
    <property type="component" value="Unassembled WGS sequence"/>
</dbReference>
<sequence length="541" mass="59421">MVNTTDETDLSLLVVGIDAGCLPVLEPLFDSGTTPALERLFETGSSGPLESQVPPWTASAWPSMYTGKNPGKHGVYDFLSFDGYDWNVVNATHVRERSIWELLSEHGFSSVVVNVPVTHPAREFEGALIPGMTAPEDPDCHPDGILEDVIRSCGGYHVYPQSTSEPDRSIEGYEQTVEKRGSAFRYLCRRMQPEFGFLQFQQTDSVFHERPGDKTAIEAVYRAVDREIEATIEETDPENVLVVSDHGMGTVSGPEFRVNEHLRENGYLKGQSGGEGMPDWSRAWENDLLEGENAGEHEESTLETILSVAAKAGLTTQRIASALDRVGLKEPIGRRIPNDAIRAASEQVDFPNSRVYMRSKSELGVRINLEGREPSGTVPPSEYDAVRDRVIDELSAIRTPEGEPVFEAVEPRENHFDGPYVDEGPDIVTVPAAFDTAVVADLGTEPFGEPLEPWNHKRTGAMAATGPAFDERTPLEEASIFDIAPTICSVFDVPVDSAFDGETLPIVDESSETTYPAYEPTPITATDDRAVEDRLTDLGYL</sequence>
<gene>
    <name evidence="1" type="ORF">EA462_04550</name>
</gene>
<keyword evidence="2" id="KW-1185">Reference proteome</keyword>
<evidence type="ECO:0000313" key="1">
    <source>
        <dbReference type="EMBL" id="RQG91265.1"/>
    </source>
</evidence>
<dbReference type="EMBL" id="REFY01000002">
    <property type="protein sequence ID" value="RQG91265.1"/>
    <property type="molecule type" value="Genomic_DNA"/>
</dbReference>
<proteinExistence type="predicted"/>
<dbReference type="AlphaFoldDB" id="A0A3N6P6A0"/>
<dbReference type="Pfam" id="PF01663">
    <property type="entry name" value="Phosphodiest"/>
    <property type="match status" value="1"/>
</dbReference>